<feature type="region of interest" description="Disordered" evidence="1">
    <location>
        <begin position="1"/>
        <end position="21"/>
    </location>
</feature>
<evidence type="ECO:0000313" key="3">
    <source>
        <dbReference type="Proteomes" id="UP000316621"/>
    </source>
</evidence>
<dbReference type="AlphaFoldDB" id="A0A4Y7KNY1"/>
<dbReference type="EMBL" id="CM010722">
    <property type="protein sequence ID" value="RZC73871.1"/>
    <property type="molecule type" value="Genomic_DNA"/>
</dbReference>
<dbReference type="Gramene" id="RZC73871">
    <property type="protein sequence ID" value="RZC73871"/>
    <property type="gene ID" value="C5167_049354"/>
</dbReference>
<sequence length="158" mass="18228">MNQWDVSSMVKGSHLSPTPDVVEASPAAEIRKYERNDSQVANLVLVQYDLEEKMETCFIDHQEGKPYFSESNSRNAVLDFQVRKITNIEVDIFNYAFKDKFQQNEFIGNASTPLAMEEGNYRSKLKSGFSTVVILFENADYERKFSKVFSFSLVEMCY</sequence>
<organism evidence="2 3">
    <name type="scientific">Papaver somniferum</name>
    <name type="common">Opium poppy</name>
    <dbReference type="NCBI Taxonomy" id="3469"/>
    <lineage>
        <taxon>Eukaryota</taxon>
        <taxon>Viridiplantae</taxon>
        <taxon>Streptophyta</taxon>
        <taxon>Embryophyta</taxon>
        <taxon>Tracheophyta</taxon>
        <taxon>Spermatophyta</taxon>
        <taxon>Magnoliopsida</taxon>
        <taxon>Ranunculales</taxon>
        <taxon>Papaveraceae</taxon>
        <taxon>Papaveroideae</taxon>
        <taxon>Papaver</taxon>
    </lineage>
</organism>
<evidence type="ECO:0000256" key="1">
    <source>
        <dbReference type="SAM" id="MobiDB-lite"/>
    </source>
</evidence>
<protein>
    <submittedName>
        <fullName evidence="2">Uncharacterized protein</fullName>
    </submittedName>
</protein>
<name>A0A4Y7KNY1_PAPSO</name>
<reference evidence="2 3" key="1">
    <citation type="journal article" date="2018" name="Science">
        <title>The opium poppy genome and morphinan production.</title>
        <authorList>
            <person name="Guo L."/>
            <person name="Winzer T."/>
            <person name="Yang X."/>
            <person name="Li Y."/>
            <person name="Ning Z."/>
            <person name="He Z."/>
            <person name="Teodor R."/>
            <person name="Lu Y."/>
            <person name="Bowser T.A."/>
            <person name="Graham I.A."/>
            <person name="Ye K."/>
        </authorList>
    </citation>
    <scope>NUCLEOTIDE SEQUENCE [LARGE SCALE GENOMIC DNA]</scope>
    <source>
        <strain evidence="3">cv. HN1</strain>
        <tissue evidence="2">Leaves</tissue>
    </source>
</reference>
<evidence type="ECO:0000313" key="2">
    <source>
        <dbReference type="EMBL" id="RZC73871.1"/>
    </source>
</evidence>
<gene>
    <name evidence="2" type="ORF">C5167_049354</name>
</gene>
<accession>A0A4Y7KNY1</accession>
<dbReference type="Proteomes" id="UP000316621">
    <property type="component" value="Chromosome 8"/>
</dbReference>
<proteinExistence type="predicted"/>
<keyword evidence="3" id="KW-1185">Reference proteome</keyword>